<feature type="compositionally biased region" description="Basic and acidic residues" evidence="1">
    <location>
        <begin position="105"/>
        <end position="120"/>
    </location>
</feature>
<feature type="region of interest" description="Disordered" evidence="1">
    <location>
        <begin position="310"/>
        <end position="332"/>
    </location>
</feature>
<dbReference type="InterPro" id="IPR009057">
    <property type="entry name" value="Homeodomain-like_sf"/>
</dbReference>
<dbReference type="OrthoDB" id="2420608at2759"/>
<reference evidence="4" key="1">
    <citation type="journal article" date="2013" name="Genome Announc.">
        <title>Draft genome sequence of Botrytis cinerea BcDW1, inoculum for noble rot of grape berries.</title>
        <authorList>
            <person name="Blanco-Ulate B."/>
            <person name="Allen G."/>
            <person name="Powell A.L."/>
            <person name="Cantu D."/>
        </authorList>
    </citation>
    <scope>NUCLEOTIDE SEQUENCE [LARGE SCALE GENOMIC DNA]</scope>
    <source>
        <strain evidence="4">BcDW1</strain>
    </source>
</reference>
<feature type="compositionally biased region" description="Polar residues" evidence="1">
    <location>
        <begin position="753"/>
        <end position="770"/>
    </location>
</feature>
<dbReference type="Pfam" id="PF10384">
    <property type="entry name" value="Scm3"/>
    <property type="match status" value="1"/>
</dbReference>
<feature type="region of interest" description="Disordered" evidence="1">
    <location>
        <begin position="105"/>
        <end position="178"/>
    </location>
</feature>
<feature type="region of interest" description="Disordered" evidence="1">
    <location>
        <begin position="1"/>
        <end position="34"/>
    </location>
</feature>
<feature type="compositionally biased region" description="Basic and acidic residues" evidence="1">
    <location>
        <begin position="811"/>
        <end position="820"/>
    </location>
</feature>
<name>M7TX94_BOTF1</name>
<dbReference type="GO" id="GO:0042393">
    <property type="term" value="F:histone binding"/>
    <property type="evidence" value="ECO:0007669"/>
    <property type="project" value="InterPro"/>
</dbReference>
<dbReference type="Gene3D" id="1.10.10.60">
    <property type="entry name" value="Homeodomain-like"/>
    <property type="match status" value="1"/>
</dbReference>
<feature type="region of interest" description="Disordered" evidence="1">
    <location>
        <begin position="416"/>
        <end position="463"/>
    </location>
</feature>
<feature type="compositionally biased region" description="Basic and acidic residues" evidence="1">
    <location>
        <begin position="139"/>
        <end position="167"/>
    </location>
</feature>
<dbReference type="HOGENOM" id="CLU_333740_0_0_1"/>
<feature type="compositionally biased region" description="Acidic residues" evidence="1">
    <location>
        <begin position="516"/>
        <end position="525"/>
    </location>
</feature>
<feature type="compositionally biased region" description="Basic residues" evidence="1">
    <location>
        <begin position="589"/>
        <end position="601"/>
    </location>
</feature>
<dbReference type="Proteomes" id="UP000012045">
    <property type="component" value="Unassembled WGS sequence"/>
</dbReference>
<dbReference type="InterPro" id="IPR015010">
    <property type="entry name" value="TERF2IP_Myb"/>
</dbReference>
<dbReference type="EMBL" id="KB707880">
    <property type="protein sequence ID" value="EMR85869.1"/>
    <property type="molecule type" value="Genomic_DNA"/>
</dbReference>
<feature type="region of interest" description="Disordered" evidence="1">
    <location>
        <begin position="676"/>
        <end position="706"/>
    </location>
</feature>
<keyword evidence="3" id="KW-0238">DNA-binding</keyword>
<feature type="domain" description="TERF2-interacting telomeric protein 1 Myb" evidence="2">
    <location>
        <begin position="356"/>
        <end position="407"/>
    </location>
</feature>
<evidence type="ECO:0000259" key="2">
    <source>
        <dbReference type="Pfam" id="PF08914"/>
    </source>
</evidence>
<feature type="compositionally biased region" description="Acidic residues" evidence="1">
    <location>
        <begin position="20"/>
        <end position="34"/>
    </location>
</feature>
<evidence type="ECO:0000256" key="1">
    <source>
        <dbReference type="SAM" id="MobiDB-lite"/>
    </source>
</evidence>
<proteinExistence type="predicted"/>
<dbReference type="InterPro" id="IPR018465">
    <property type="entry name" value="Scm3/HJURP"/>
</dbReference>
<organism evidence="3 4">
    <name type="scientific">Botryotinia fuckeliana (strain BcDW1)</name>
    <name type="common">Noble rot fungus</name>
    <name type="synonym">Botrytis cinerea</name>
    <dbReference type="NCBI Taxonomy" id="1290391"/>
    <lineage>
        <taxon>Eukaryota</taxon>
        <taxon>Fungi</taxon>
        <taxon>Dikarya</taxon>
        <taxon>Ascomycota</taxon>
        <taxon>Pezizomycotina</taxon>
        <taxon>Leotiomycetes</taxon>
        <taxon>Helotiales</taxon>
        <taxon>Sclerotiniaceae</taxon>
        <taxon>Botrytis</taxon>
    </lineage>
</organism>
<dbReference type="PANTHER" id="PTHR15992:SF5">
    <property type="entry name" value="HOLLIDAY JUNCTION RECOGNITION PROTEIN"/>
    <property type="match status" value="1"/>
</dbReference>
<dbReference type="GO" id="GO:0046982">
    <property type="term" value="F:protein heterodimerization activity"/>
    <property type="evidence" value="ECO:0007669"/>
    <property type="project" value="InterPro"/>
</dbReference>
<feature type="compositionally biased region" description="Low complexity" evidence="1">
    <location>
        <begin position="433"/>
        <end position="447"/>
    </location>
</feature>
<accession>M7TX94</accession>
<evidence type="ECO:0000313" key="3">
    <source>
        <dbReference type="EMBL" id="EMR85869.1"/>
    </source>
</evidence>
<dbReference type="GO" id="GO:0005634">
    <property type="term" value="C:nucleus"/>
    <property type="evidence" value="ECO:0007669"/>
    <property type="project" value="InterPro"/>
</dbReference>
<sequence length="942" mass="105525">MESPTKGQKIPADSNLVDLEINDDYSEDYSDTEEDDFIVDDENNDIIYEPGYDPDQELQQKRARLDYKLKSTFESIFEKYGKDFDGVGDEIDLLTGEILVDNGHLKDMQDERDAGSKKAGGDLLRALTVEPESVTETSGDEHSNVEERDDREGEDNARDKTFDKDGVAEISDEDMEEDDIILRGYDESNQDPFLDMASATETESVRNITPKNDLERRQNIQSEGHSISFPSYNEILRSFGPEVAPQIVSIISQKQSHDDTNIEPAWRVPEIPSLEPRKRPALRDFIPEPETERSPSPDISESIWALPKGRGAKRVPRSSHKPKAVSMPRSLGDTTLLSDGLSTSSYAASPRGHNLFTEEEDKILIAKVAEAHDQGLAFATDSIWEGLAIINNRHSKVSWKQRYRKKYLHLWSEERSTRPGSRGSYHKKDQESESSIKSASRSSHPISFFQRSSRTRKPAQQAPTLVSWSDAVATIKSLDRRLHKDLARDASVFDLTDVKPVDVDEDALNLRSSDLESSEESDDQPELPTHIGPRVRRITPVTVNPAYEFSDEETGFDLKGPLHSNGSTAKLKKTARKLSSSKLKDKTSRKSKSTQRKSKKKFVSEDVDELSLGLEGDDILLVCSLPGKDKQKQPQITIKRKEKLVAVSEKNAVTVVPPKKGLSVLKDLDEFDELSAEWPQSSPITSSKKPTLEMKSEPEPEPEPEIVDVDVAVALSNRVDETDIDVFDIDQLPETSPKTALDSRRKYKRNRKFSSSAVIPSTSQLESSPSVAVDERIQSRIQQRRNSVDNGPVPRTSSPHQSSPTPRPKRKFVDLDEKENTPLTPSRHINREIETPTSNSEDLALQNMINGNRTSTVSPHKRRGGIITPTHSESRKSRTPLLDYTTPTRRDLMRKRGLRDSSHSPGMVKTPGGTLRKCGQDGFACQRAFCFRCGSSAKRMGG</sequence>
<dbReference type="SUPFAM" id="SSF46689">
    <property type="entry name" value="Homeodomain-like"/>
    <property type="match status" value="1"/>
</dbReference>
<dbReference type="GO" id="GO:0003677">
    <property type="term" value="F:DNA binding"/>
    <property type="evidence" value="ECO:0007669"/>
    <property type="project" value="UniProtKB-KW"/>
</dbReference>
<feature type="compositionally biased region" description="Basic residues" evidence="1">
    <location>
        <begin position="310"/>
        <end position="323"/>
    </location>
</feature>
<dbReference type="InterPro" id="IPR009072">
    <property type="entry name" value="Histone-fold"/>
</dbReference>
<dbReference type="PANTHER" id="PTHR15992">
    <property type="entry name" value="HOLLIDAY JUNCTION RECOGNITION PROTEIN"/>
    <property type="match status" value="1"/>
</dbReference>
<evidence type="ECO:0000313" key="4">
    <source>
        <dbReference type="Proteomes" id="UP000012045"/>
    </source>
</evidence>
<feature type="compositionally biased region" description="Polar residues" evidence="1">
    <location>
        <begin position="678"/>
        <end position="689"/>
    </location>
</feature>
<feature type="compositionally biased region" description="Polar residues" evidence="1">
    <location>
        <begin position="795"/>
        <end position="804"/>
    </location>
</feature>
<feature type="region of interest" description="Disordered" evidence="1">
    <location>
        <begin position="852"/>
        <end position="882"/>
    </location>
</feature>
<gene>
    <name evidence="3" type="ORF">BcDW1_5522</name>
</gene>
<dbReference type="Pfam" id="PF08914">
    <property type="entry name" value="Myb_Rap1"/>
    <property type="match status" value="1"/>
</dbReference>
<feature type="region of interest" description="Disordered" evidence="1">
    <location>
        <begin position="510"/>
        <end position="531"/>
    </location>
</feature>
<protein>
    <submittedName>
        <fullName evidence="3">Putative myb-like dna-binding domain protein</fullName>
    </submittedName>
</protein>
<dbReference type="CDD" id="cd11655">
    <property type="entry name" value="rap1_myb-like"/>
    <property type="match status" value="1"/>
</dbReference>
<dbReference type="AlphaFoldDB" id="M7TX94"/>
<feature type="region of interest" description="Disordered" evidence="1">
    <location>
        <begin position="554"/>
        <end position="606"/>
    </location>
</feature>
<feature type="region of interest" description="Disordered" evidence="1">
    <location>
        <begin position="735"/>
        <end position="825"/>
    </location>
</feature>
<dbReference type="Gene3D" id="1.10.20.10">
    <property type="entry name" value="Histone, subunit A"/>
    <property type="match status" value="1"/>
</dbReference>